<proteinExistence type="predicted"/>
<accession>A0ABR5JWM3</accession>
<dbReference type="Proteomes" id="UP000050668">
    <property type="component" value="Unassembled WGS sequence"/>
</dbReference>
<evidence type="ECO:0000313" key="3">
    <source>
        <dbReference type="Proteomes" id="UP000050668"/>
    </source>
</evidence>
<name>A0ABR5JWM3_9BACI</name>
<sequence>MSKILTTQLSGLLQRITQNEEEAIEETARLLAQAGIGAGNIYFACFGEMQAIEVNALHGVERFTKLLPWTKDTILEEADRVCIFTRSAFDEEALALAQKLNDDFIPFAAVASEVSTVENPLADLAYTYISTRIRGGLIPNDLGERIVVPHTIAALFIYEAIKMAFDEMLNLDEEEL</sequence>
<dbReference type="InterPro" id="IPR019676">
    <property type="entry name" value="DUF2529"/>
</dbReference>
<comment type="caution">
    <text evidence="2">The sequence shown here is derived from an EMBL/GenBank/DDBJ whole genome shotgun (WGS) entry which is preliminary data.</text>
</comment>
<dbReference type="Gene3D" id="3.40.50.10490">
    <property type="entry name" value="Glucose-6-phosphate isomerase like protein, domain 1"/>
    <property type="match status" value="1"/>
</dbReference>
<organism evidence="2 3">
    <name type="scientific">Lysinibacillus contaminans</name>
    <dbReference type="NCBI Taxonomy" id="1293441"/>
    <lineage>
        <taxon>Bacteria</taxon>
        <taxon>Bacillati</taxon>
        <taxon>Bacillota</taxon>
        <taxon>Bacilli</taxon>
        <taxon>Bacillales</taxon>
        <taxon>Bacillaceae</taxon>
        <taxon>Lysinibacillus</taxon>
    </lineage>
</organism>
<protein>
    <recommendedName>
        <fullName evidence="1">DUF2529 domain-containing protein</fullName>
    </recommendedName>
</protein>
<reference evidence="3" key="1">
    <citation type="submission" date="2015-07" db="EMBL/GenBank/DDBJ databases">
        <title>Fjat-14205 dsm 2895.</title>
        <authorList>
            <person name="Liu B."/>
            <person name="Wang J."/>
            <person name="Zhu Y."/>
            <person name="Liu G."/>
            <person name="Chen Q."/>
            <person name="Chen Z."/>
            <person name="Lan J."/>
            <person name="Che J."/>
            <person name="Ge C."/>
            <person name="Shi H."/>
            <person name="Pan Z."/>
            <person name="Liu X."/>
        </authorList>
    </citation>
    <scope>NUCLEOTIDE SEQUENCE [LARGE SCALE GENOMIC DNA]</scope>
    <source>
        <strain evidence="3">DSM 25560</strain>
    </source>
</reference>
<dbReference type="Pfam" id="PF10740">
    <property type="entry name" value="DUF2529"/>
    <property type="match status" value="1"/>
</dbReference>
<evidence type="ECO:0000259" key="1">
    <source>
        <dbReference type="Pfam" id="PF10740"/>
    </source>
</evidence>
<dbReference type="RefSeq" id="WP_053585247.1">
    <property type="nucleotide sequence ID" value="NZ_LGRV01000007.1"/>
</dbReference>
<keyword evidence="3" id="KW-1185">Reference proteome</keyword>
<evidence type="ECO:0000313" key="2">
    <source>
        <dbReference type="EMBL" id="KOS66553.1"/>
    </source>
</evidence>
<dbReference type="EMBL" id="LGRV01000007">
    <property type="protein sequence ID" value="KOS66553.1"/>
    <property type="molecule type" value="Genomic_DNA"/>
</dbReference>
<gene>
    <name evidence="2" type="ORF">AEA09_17575</name>
</gene>
<feature type="domain" description="DUF2529" evidence="1">
    <location>
        <begin position="1"/>
        <end position="169"/>
    </location>
</feature>